<dbReference type="EMBL" id="KQ982140">
    <property type="protein sequence ID" value="KYQ59592.1"/>
    <property type="molecule type" value="Genomic_DNA"/>
</dbReference>
<feature type="region of interest" description="Disordered" evidence="2">
    <location>
        <begin position="1"/>
        <end position="31"/>
    </location>
</feature>
<proteinExistence type="predicted"/>
<name>A0A151XGQ9_9HYME</name>
<evidence type="ECO:0000256" key="1">
    <source>
        <dbReference type="SAM" id="Coils"/>
    </source>
</evidence>
<dbReference type="AlphaFoldDB" id="A0A151XGQ9"/>
<feature type="compositionally biased region" description="Polar residues" evidence="2">
    <location>
        <begin position="22"/>
        <end position="31"/>
    </location>
</feature>
<keyword evidence="3" id="KW-0472">Membrane</keyword>
<gene>
    <name evidence="5" type="ORF">ALC60_01383</name>
</gene>
<reference evidence="5 6" key="1">
    <citation type="submission" date="2015-09" db="EMBL/GenBank/DDBJ databases">
        <title>Trachymyrmex zeteki WGS genome.</title>
        <authorList>
            <person name="Nygaard S."/>
            <person name="Hu H."/>
            <person name="Boomsma J."/>
            <person name="Zhang G."/>
        </authorList>
    </citation>
    <scope>NUCLEOTIDE SEQUENCE [LARGE SCALE GENOMIC DNA]</scope>
    <source>
        <strain evidence="5">Tzet28-1</strain>
        <tissue evidence="5">Whole body</tissue>
    </source>
</reference>
<feature type="domain" description="Mutator-like transposase" evidence="4">
    <location>
        <begin position="78"/>
        <end position="420"/>
    </location>
</feature>
<dbReference type="PANTHER" id="PTHR33309">
    <property type="entry name" value="KERATIN, ULTRA HIGH-SULFUR MATRIX PROTEIN-LIKE"/>
    <property type="match status" value="1"/>
</dbReference>
<keyword evidence="3" id="KW-1133">Transmembrane helix</keyword>
<keyword evidence="1" id="KW-0175">Coiled coil</keyword>
<evidence type="ECO:0000256" key="3">
    <source>
        <dbReference type="SAM" id="Phobius"/>
    </source>
</evidence>
<evidence type="ECO:0000256" key="2">
    <source>
        <dbReference type="SAM" id="MobiDB-lite"/>
    </source>
</evidence>
<organism evidence="5 6">
    <name type="scientific">Mycetomoellerius zeteki</name>
    <dbReference type="NCBI Taxonomy" id="64791"/>
    <lineage>
        <taxon>Eukaryota</taxon>
        <taxon>Metazoa</taxon>
        <taxon>Ecdysozoa</taxon>
        <taxon>Arthropoda</taxon>
        <taxon>Hexapoda</taxon>
        <taxon>Insecta</taxon>
        <taxon>Pterygota</taxon>
        <taxon>Neoptera</taxon>
        <taxon>Endopterygota</taxon>
        <taxon>Hymenoptera</taxon>
        <taxon>Apocrita</taxon>
        <taxon>Aculeata</taxon>
        <taxon>Formicoidea</taxon>
        <taxon>Formicidae</taxon>
        <taxon>Myrmicinae</taxon>
        <taxon>Mycetomoellerius</taxon>
    </lineage>
</organism>
<accession>A0A151XGQ9</accession>
<dbReference type="Proteomes" id="UP000075809">
    <property type="component" value="Unassembled WGS sequence"/>
</dbReference>
<evidence type="ECO:0000259" key="4">
    <source>
        <dbReference type="Pfam" id="PF20700"/>
    </source>
</evidence>
<dbReference type="PANTHER" id="PTHR33309:SF3">
    <property type="entry name" value="CCHC-TYPE DOMAIN-CONTAINING PROTEIN"/>
    <property type="match status" value="1"/>
</dbReference>
<dbReference type="InterPro" id="IPR049012">
    <property type="entry name" value="Mutator_transp_dom"/>
</dbReference>
<keyword evidence="3" id="KW-0812">Transmembrane</keyword>
<feature type="transmembrane region" description="Helical" evidence="3">
    <location>
        <begin position="128"/>
        <end position="150"/>
    </location>
</feature>
<evidence type="ECO:0000313" key="5">
    <source>
        <dbReference type="EMBL" id="KYQ59592.1"/>
    </source>
</evidence>
<keyword evidence="6" id="KW-1185">Reference proteome</keyword>
<dbReference type="Pfam" id="PF20700">
    <property type="entry name" value="Mutator"/>
    <property type="match status" value="1"/>
</dbReference>
<protein>
    <recommendedName>
        <fullName evidence="4">Mutator-like transposase domain-containing protein</fullName>
    </recommendedName>
</protein>
<sequence length="583" mass="65418">MDKKKSMGIPHRSGRRRFCGNRYTSDSNTEKTSSAAKKLKNGDPQFQVTIHPSLAYVIVQWSVFVLLQQRVACVKCGKKVEFGKSDLKGLGFQLEIICDCEKSEPIPSSPKINSGYEINRRIVYAMRLIGIGFYGLLNFCGLMDISASALSSTGYYNCLQHIYCAVEAVTETVFKKAAREEQEMNKEKGLPEDRLTVSGDGSWPKRGFTALLGIISLIGKYTNKVIDVAVRSKICQACSNYSQKFPENTPEFDAWFTEHCEAENCTRDHDGSAGLIEVEGVQEMFLRSVEKYGVMYEYYIGDGDSKTFKRLEETEPYGKALTVKKKACVLRVGKSIYRRGKEAKKNLAKIKRALKAQEKKEALERAQLSKLSGYFKKAVLAHPDSVADMKKAILASLYHKCSTDAKPQHEYCPAGADSWCGYQKTVATDKLHNFKHPSAFDEEVKDLLQPIYEELTDEKVLERCLGANTQNNNESYNSCVWNIAPKHKFVGKQTLEIAAFSAACIFNEGLLPILKVMEVMGVKIGPQARQFVDKANDRRVDRAELEATEASKEHRTATRNAKILENDAYEDQEGVVYEAGLDK</sequence>
<evidence type="ECO:0000313" key="6">
    <source>
        <dbReference type="Proteomes" id="UP000075809"/>
    </source>
</evidence>
<feature type="coiled-coil region" evidence="1">
    <location>
        <begin position="540"/>
        <end position="567"/>
    </location>
</feature>